<gene>
    <name evidence="3" type="ORF">FHW23_002137</name>
</gene>
<evidence type="ECO:0000313" key="3">
    <source>
        <dbReference type="EMBL" id="MBA8990872.1"/>
    </source>
</evidence>
<dbReference type="Pfam" id="PF01370">
    <property type="entry name" value="Epimerase"/>
    <property type="match status" value="1"/>
</dbReference>
<evidence type="ECO:0000259" key="2">
    <source>
        <dbReference type="Pfam" id="PF01370"/>
    </source>
</evidence>
<evidence type="ECO:0000256" key="1">
    <source>
        <dbReference type="SAM" id="MobiDB-lite"/>
    </source>
</evidence>
<dbReference type="GO" id="GO:0005737">
    <property type="term" value="C:cytoplasm"/>
    <property type="evidence" value="ECO:0007669"/>
    <property type="project" value="TreeGrafter"/>
</dbReference>
<accession>A0AAW3T8H6</accession>
<dbReference type="InterPro" id="IPR001509">
    <property type="entry name" value="Epimerase_deHydtase"/>
</dbReference>
<sequence length="301" mass="30912">MHVFVTGASGWIGSHTVDDLLAAGHTVTGLARSDASAAALEAKGVTVLRGDLDDLDTIRRGSAEAEAVLHLANKHDWANAAATNASERAAVETIGQALVGTDRPFVLASGVAGLAQGRPSEEADPNPFVGPDSMRGGSENRGFDFVDQGVRTIAARFSPTTHGTGDHGFIALIAAAARAKGVSGYVGEGTNRWAAVHVSDAARLVRLGLEQAPAGTRLHAVAETGVPTRAIAEAIGEGLGLPVTSIDPADAVDHFGFIGQFFGMEMSATSDETRALLGWEPTGPGLLEDIAAGAYFDVRVA</sequence>
<dbReference type="PANTHER" id="PTHR48079">
    <property type="entry name" value="PROTEIN YEEZ"/>
    <property type="match status" value="1"/>
</dbReference>
<dbReference type="RefSeq" id="WP_182516144.1">
    <property type="nucleotide sequence ID" value="NZ_JACGXP010000003.1"/>
</dbReference>
<evidence type="ECO:0000313" key="4">
    <source>
        <dbReference type="Proteomes" id="UP000590225"/>
    </source>
</evidence>
<comment type="caution">
    <text evidence="3">The sequence shown here is derived from an EMBL/GenBank/DDBJ whole genome shotgun (WGS) entry which is preliminary data.</text>
</comment>
<protein>
    <submittedName>
        <fullName evidence="3">Nucleoside-diphosphate-sugar epimerase</fullName>
    </submittedName>
</protein>
<dbReference type="InterPro" id="IPR036291">
    <property type="entry name" value="NAD(P)-bd_dom_sf"/>
</dbReference>
<proteinExistence type="predicted"/>
<dbReference type="EMBL" id="JACGXP010000003">
    <property type="protein sequence ID" value="MBA8990872.1"/>
    <property type="molecule type" value="Genomic_DNA"/>
</dbReference>
<feature type="domain" description="NAD-dependent epimerase/dehydratase" evidence="2">
    <location>
        <begin position="3"/>
        <end position="99"/>
    </location>
</feature>
<dbReference type="InterPro" id="IPR051783">
    <property type="entry name" value="NAD(P)-dependent_oxidoreduct"/>
</dbReference>
<dbReference type="SUPFAM" id="SSF51735">
    <property type="entry name" value="NAD(P)-binding Rossmann-fold domains"/>
    <property type="match status" value="1"/>
</dbReference>
<dbReference type="CDD" id="cd05262">
    <property type="entry name" value="SDR_a7"/>
    <property type="match status" value="1"/>
</dbReference>
<dbReference type="GO" id="GO:0004029">
    <property type="term" value="F:aldehyde dehydrogenase (NAD+) activity"/>
    <property type="evidence" value="ECO:0007669"/>
    <property type="project" value="TreeGrafter"/>
</dbReference>
<reference evidence="3 4" key="1">
    <citation type="submission" date="2020-07" db="EMBL/GenBank/DDBJ databases">
        <title>Above-ground endophytic microbial communities from plants in different locations in the United States.</title>
        <authorList>
            <person name="Frank C."/>
        </authorList>
    </citation>
    <scope>NUCLEOTIDE SEQUENCE [LARGE SCALE GENOMIC DNA]</scope>
    <source>
        <strain evidence="3 4">WPL5_2</strain>
    </source>
</reference>
<dbReference type="Gene3D" id="3.40.50.720">
    <property type="entry name" value="NAD(P)-binding Rossmann-like Domain"/>
    <property type="match status" value="1"/>
</dbReference>
<dbReference type="Proteomes" id="UP000590225">
    <property type="component" value="Unassembled WGS sequence"/>
</dbReference>
<organism evidence="3 4">
    <name type="scientific">Curtobacterium pusillum</name>
    <dbReference type="NCBI Taxonomy" id="69373"/>
    <lineage>
        <taxon>Bacteria</taxon>
        <taxon>Bacillati</taxon>
        <taxon>Actinomycetota</taxon>
        <taxon>Actinomycetes</taxon>
        <taxon>Micrococcales</taxon>
        <taxon>Microbacteriaceae</taxon>
        <taxon>Curtobacterium</taxon>
    </lineage>
</organism>
<dbReference type="AlphaFoldDB" id="A0AAW3T8H6"/>
<name>A0AAW3T8H6_9MICO</name>
<feature type="region of interest" description="Disordered" evidence="1">
    <location>
        <begin position="116"/>
        <end position="136"/>
    </location>
</feature>
<dbReference type="PANTHER" id="PTHR48079:SF6">
    <property type="entry name" value="NAD(P)-BINDING DOMAIN-CONTAINING PROTEIN-RELATED"/>
    <property type="match status" value="1"/>
</dbReference>